<organism evidence="8 9">
    <name type="scientific">Candidatus Enterousia excrementavium</name>
    <dbReference type="NCBI Taxonomy" id="2840789"/>
    <lineage>
        <taxon>Bacteria</taxon>
        <taxon>Pseudomonadati</taxon>
        <taxon>Pseudomonadota</taxon>
        <taxon>Alphaproteobacteria</taxon>
        <taxon>Candidatus Enterousia</taxon>
    </lineage>
</organism>
<evidence type="ECO:0000256" key="6">
    <source>
        <dbReference type="ARBA" id="ARBA00023010"/>
    </source>
</evidence>
<comment type="subcellular location">
    <subcellularLocation>
        <location evidence="1">Membrane</location>
        <topology evidence="1">Single-pass membrane protein</topology>
    </subcellularLocation>
</comment>
<dbReference type="InterPro" id="IPR003369">
    <property type="entry name" value="TatA/B/E"/>
</dbReference>
<evidence type="ECO:0000256" key="1">
    <source>
        <dbReference type="ARBA" id="ARBA00004167"/>
    </source>
</evidence>
<name>A0A940IC48_9PROT</name>
<dbReference type="EMBL" id="JADINE010000026">
    <property type="protein sequence ID" value="MBO8407164.1"/>
    <property type="molecule type" value="Genomic_DNA"/>
</dbReference>
<keyword evidence="3" id="KW-0812">Transmembrane</keyword>
<evidence type="ECO:0000256" key="3">
    <source>
        <dbReference type="ARBA" id="ARBA00022692"/>
    </source>
</evidence>
<dbReference type="Proteomes" id="UP000721442">
    <property type="component" value="Unassembled WGS sequence"/>
</dbReference>
<comment type="caution">
    <text evidence="8">The sequence shown here is derived from an EMBL/GenBank/DDBJ whole genome shotgun (WGS) entry which is preliminary data.</text>
</comment>
<gene>
    <name evidence="8" type="ORF">IAC77_01735</name>
</gene>
<accession>A0A940IC48</accession>
<keyword evidence="6" id="KW-0811">Translocation</keyword>
<evidence type="ECO:0000256" key="7">
    <source>
        <dbReference type="ARBA" id="ARBA00023136"/>
    </source>
</evidence>
<evidence type="ECO:0000256" key="2">
    <source>
        <dbReference type="ARBA" id="ARBA00022448"/>
    </source>
</evidence>
<sequence length="112" mass="12694">MFGISWAEFLVILLVAVLVIPARMWPDVARFLAGAVTFVRKIIWKITDASEQIRQQIDLEKPIDDLIRTTTSDVLDGISEPLKELRQNKPKAVARIVTRKKAPDKKTRGAKK</sequence>
<proteinExistence type="predicted"/>
<evidence type="ECO:0000313" key="8">
    <source>
        <dbReference type="EMBL" id="MBO8407164.1"/>
    </source>
</evidence>
<keyword evidence="7" id="KW-0472">Membrane</keyword>
<evidence type="ECO:0008006" key="10">
    <source>
        <dbReference type="Google" id="ProtNLM"/>
    </source>
</evidence>
<evidence type="ECO:0000256" key="5">
    <source>
        <dbReference type="ARBA" id="ARBA00022989"/>
    </source>
</evidence>
<protein>
    <recommendedName>
        <fullName evidence="10">Twin-arginine translocase subunit TatB</fullName>
    </recommendedName>
</protein>
<evidence type="ECO:0000313" key="9">
    <source>
        <dbReference type="Proteomes" id="UP000721442"/>
    </source>
</evidence>
<reference evidence="8" key="2">
    <citation type="journal article" date="2021" name="PeerJ">
        <title>Extensive microbial diversity within the chicken gut microbiome revealed by metagenomics and culture.</title>
        <authorList>
            <person name="Gilroy R."/>
            <person name="Ravi A."/>
            <person name="Getino M."/>
            <person name="Pursley I."/>
            <person name="Horton D.L."/>
            <person name="Alikhan N.F."/>
            <person name="Baker D."/>
            <person name="Gharbi K."/>
            <person name="Hall N."/>
            <person name="Watson M."/>
            <person name="Adriaenssens E.M."/>
            <person name="Foster-Nyarko E."/>
            <person name="Jarju S."/>
            <person name="Secka A."/>
            <person name="Antonio M."/>
            <person name="Oren A."/>
            <person name="Chaudhuri R.R."/>
            <person name="La Ragione R."/>
            <person name="Hildebrand F."/>
            <person name="Pallen M.J."/>
        </authorList>
    </citation>
    <scope>NUCLEOTIDE SEQUENCE</scope>
    <source>
        <strain evidence="8">B1-16210</strain>
    </source>
</reference>
<dbReference type="AlphaFoldDB" id="A0A940IC48"/>
<reference evidence="8" key="1">
    <citation type="submission" date="2020-10" db="EMBL/GenBank/DDBJ databases">
        <authorList>
            <person name="Gilroy R."/>
        </authorList>
    </citation>
    <scope>NUCLEOTIDE SEQUENCE</scope>
    <source>
        <strain evidence="8">B1-16210</strain>
    </source>
</reference>
<keyword evidence="4" id="KW-0653">Protein transport</keyword>
<keyword evidence="5" id="KW-1133">Transmembrane helix</keyword>
<dbReference type="Pfam" id="PF02416">
    <property type="entry name" value="TatA_B_E"/>
    <property type="match status" value="1"/>
</dbReference>
<keyword evidence="2" id="KW-0813">Transport</keyword>
<evidence type="ECO:0000256" key="4">
    <source>
        <dbReference type="ARBA" id="ARBA00022927"/>
    </source>
</evidence>